<dbReference type="AlphaFoldDB" id="A0A4P9WCS8"/>
<evidence type="ECO:0000259" key="2">
    <source>
        <dbReference type="Pfam" id="PF01602"/>
    </source>
</evidence>
<dbReference type="SUPFAM" id="SSF48371">
    <property type="entry name" value="ARM repeat"/>
    <property type="match status" value="1"/>
</dbReference>
<dbReference type="Pfam" id="PF01602">
    <property type="entry name" value="Adaptin_N"/>
    <property type="match status" value="1"/>
</dbReference>
<dbReference type="GO" id="GO:0006891">
    <property type="term" value="P:intra-Golgi vesicle-mediated transport"/>
    <property type="evidence" value="ECO:0007669"/>
    <property type="project" value="TreeGrafter"/>
</dbReference>
<name>A0A4P9WCS8_9FUNG</name>
<feature type="region of interest" description="Disordered" evidence="1">
    <location>
        <begin position="1"/>
        <end position="32"/>
    </location>
</feature>
<evidence type="ECO:0000256" key="1">
    <source>
        <dbReference type="SAM" id="MobiDB-lite"/>
    </source>
</evidence>
<dbReference type="InterPro" id="IPR016460">
    <property type="entry name" value="COPB1"/>
</dbReference>
<dbReference type="InterPro" id="IPR002553">
    <property type="entry name" value="Clathrin/coatomer_adapt-like_N"/>
</dbReference>
<dbReference type="InterPro" id="IPR011989">
    <property type="entry name" value="ARM-like"/>
</dbReference>
<accession>A0A4P9WCS8</accession>
<organism evidence="3 4">
    <name type="scientific">Blyttiomyces helicus</name>
    <dbReference type="NCBI Taxonomy" id="388810"/>
    <lineage>
        <taxon>Eukaryota</taxon>
        <taxon>Fungi</taxon>
        <taxon>Fungi incertae sedis</taxon>
        <taxon>Chytridiomycota</taxon>
        <taxon>Chytridiomycota incertae sedis</taxon>
        <taxon>Chytridiomycetes</taxon>
        <taxon>Chytridiomycetes incertae sedis</taxon>
        <taxon>Blyttiomyces</taxon>
    </lineage>
</organism>
<protein>
    <recommendedName>
        <fullName evidence="2">Clathrin/coatomer adaptor adaptin-like N-terminal domain-containing protein</fullName>
    </recommendedName>
</protein>
<feature type="domain" description="Clathrin/coatomer adaptor adaptin-like N-terminal" evidence="2">
    <location>
        <begin position="200"/>
        <end position="280"/>
    </location>
</feature>
<evidence type="ECO:0000313" key="3">
    <source>
        <dbReference type="EMBL" id="RKO89028.1"/>
    </source>
</evidence>
<dbReference type="PANTHER" id="PTHR10635:SF0">
    <property type="entry name" value="COATOMER SUBUNIT BETA"/>
    <property type="match status" value="1"/>
</dbReference>
<sequence>MTKRGQIDADGAEQRTVHLKRGERRGEETETLSHVQMNCSRVQEFGVSALVTVYLPRCSVWRRKDWELSRALSVVLVNTGPPRPPSQLPTPPSHPCPAATRLASLKQLSELELTLNPPEYCTDSAKAACPKNTSLPNGGHLPHPYPARWCGSSLHVASLLLPEPPYACHGAAQPSLTARSLTVSPLSPILPRRTDDKEQPTVQELRSALEKGSPDQKIETLKKILIIMLNGDPLPQLLMPIIQFALRDKSKPLKKLLLVYWEICPKTNPDGKLKQEMILVW</sequence>
<reference evidence="4" key="1">
    <citation type="journal article" date="2018" name="Nat. Microbiol.">
        <title>Leveraging single-cell genomics to expand the fungal tree of life.</title>
        <authorList>
            <person name="Ahrendt S.R."/>
            <person name="Quandt C.A."/>
            <person name="Ciobanu D."/>
            <person name="Clum A."/>
            <person name="Salamov A."/>
            <person name="Andreopoulos B."/>
            <person name="Cheng J.F."/>
            <person name="Woyke T."/>
            <person name="Pelin A."/>
            <person name="Henrissat B."/>
            <person name="Reynolds N.K."/>
            <person name="Benny G.L."/>
            <person name="Smith M.E."/>
            <person name="James T.Y."/>
            <person name="Grigoriev I.V."/>
        </authorList>
    </citation>
    <scope>NUCLEOTIDE SEQUENCE [LARGE SCALE GENOMIC DNA]</scope>
</reference>
<evidence type="ECO:0000313" key="4">
    <source>
        <dbReference type="Proteomes" id="UP000269721"/>
    </source>
</evidence>
<dbReference type="OrthoDB" id="2920868at2759"/>
<dbReference type="GO" id="GO:0030126">
    <property type="term" value="C:COPI vesicle coat"/>
    <property type="evidence" value="ECO:0007669"/>
    <property type="project" value="TreeGrafter"/>
</dbReference>
<dbReference type="Gene3D" id="1.25.10.10">
    <property type="entry name" value="Leucine-rich Repeat Variant"/>
    <property type="match status" value="1"/>
</dbReference>
<dbReference type="Proteomes" id="UP000269721">
    <property type="component" value="Unassembled WGS sequence"/>
</dbReference>
<gene>
    <name evidence="3" type="ORF">BDK51DRAFT_39860</name>
</gene>
<dbReference type="InterPro" id="IPR016024">
    <property type="entry name" value="ARM-type_fold"/>
</dbReference>
<keyword evidence="4" id="KW-1185">Reference proteome</keyword>
<proteinExistence type="predicted"/>
<dbReference type="EMBL" id="KZ996333">
    <property type="protein sequence ID" value="RKO89028.1"/>
    <property type="molecule type" value="Genomic_DNA"/>
</dbReference>
<dbReference type="GO" id="GO:0006888">
    <property type="term" value="P:endoplasmic reticulum to Golgi vesicle-mediated transport"/>
    <property type="evidence" value="ECO:0007669"/>
    <property type="project" value="TreeGrafter"/>
</dbReference>
<dbReference type="GO" id="GO:0006886">
    <property type="term" value="P:intracellular protein transport"/>
    <property type="evidence" value="ECO:0007669"/>
    <property type="project" value="InterPro"/>
</dbReference>
<dbReference type="PANTHER" id="PTHR10635">
    <property type="entry name" value="COATOMER SUBUNIT BETA"/>
    <property type="match status" value="1"/>
</dbReference>